<dbReference type="SUPFAM" id="SSF48576">
    <property type="entry name" value="Terpenoid synthases"/>
    <property type="match status" value="1"/>
</dbReference>
<dbReference type="EMBL" id="NKYE01000001">
    <property type="protein sequence ID" value="OZM74792.1"/>
    <property type="molecule type" value="Genomic_DNA"/>
</dbReference>
<dbReference type="CDD" id="cd00685">
    <property type="entry name" value="Trans_IPPS_HT"/>
    <property type="match status" value="1"/>
</dbReference>
<dbReference type="GO" id="GO:0004659">
    <property type="term" value="F:prenyltransferase activity"/>
    <property type="evidence" value="ECO:0007669"/>
    <property type="project" value="InterPro"/>
</dbReference>
<dbReference type="OrthoDB" id="4497239at2"/>
<dbReference type="PANTHER" id="PTHR12001:SF69">
    <property type="entry name" value="ALL TRANS-POLYPRENYL-DIPHOSPHATE SYNTHASE PDSS1"/>
    <property type="match status" value="1"/>
</dbReference>
<evidence type="ECO:0000256" key="3">
    <source>
        <dbReference type="ARBA" id="ARBA00022679"/>
    </source>
</evidence>
<dbReference type="Gene3D" id="1.10.600.10">
    <property type="entry name" value="Farnesyl Diphosphate Synthase"/>
    <property type="match status" value="1"/>
</dbReference>
<dbReference type="Proteomes" id="UP000242444">
    <property type="component" value="Unassembled WGS sequence"/>
</dbReference>
<dbReference type="GO" id="GO:0008299">
    <property type="term" value="P:isoprenoid biosynthetic process"/>
    <property type="evidence" value="ECO:0007669"/>
    <property type="project" value="InterPro"/>
</dbReference>
<dbReference type="InterPro" id="IPR033749">
    <property type="entry name" value="Polyprenyl_synt_CS"/>
</dbReference>
<dbReference type="PANTHER" id="PTHR12001">
    <property type="entry name" value="GERANYLGERANYL PYROPHOSPHATE SYNTHASE"/>
    <property type="match status" value="1"/>
</dbReference>
<dbReference type="InParanoid" id="A0A263D8G1"/>
<dbReference type="FunCoup" id="A0A263D8G1">
    <property type="interactions" value="240"/>
</dbReference>
<evidence type="ECO:0000313" key="7">
    <source>
        <dbReference type="EMBL" id="OZM74792.1"/>
    </source>
</evidence>
<sequence>MSDGQRTASPAAPTAEVDVTERDETIGNLRATVGLQIEDETLLRLLAAGLAEVETLLREVVHSDVRAVHDAALHLVEAGGKRFRPLFTLLASQFGTDEREGVVTAAASVELVHLATLYHDDVMDEATMRRGAESVNARWDNSIAILTGDFLFAHASRLVADLGTDAARIIAETFGELVTGQMRETVGPVDGEDPVDHYLTVIAQKTGSLIATAGRFGGMMSGATPEAIGALRRFGEIVGTAFQISDDVIDIASPSVELGKSQGTDLREGVRTLPMLYALADEGTDPRLRELLAGPITEDALVEEALGLLRDSTGLVRARSTLSDYARRARVELAALPASPARDACESVADYLVARTY</sequence>
<reference evidence="7 8" key="1">
    <citation type="submission" date="2017-07" db="EMBL/GenBank/DDBJ databases">
        <title>Amycolatopsis antarcticus sp. nov., isolated from the surface of an Antarcticus brown macroalga.</title>
        <authorList>
            <person name="Wang J."/>
            <person name="Leiva S."/>
            <person name="Huang J."/>
            <person name="Huang Y."/>
        </authorList>
    </citation>
    <scope>NUCLEOTIDE SEQUENCE [LARGE SCALE GENOMIC DNA]</scope>
    <source>
        <strain evidence="7 8">AU-G6</strain>
    </source>
</reference>
<comment type="caution">
    <text evidence="7">The sequence shown here is derived from an EMBL/GenBank/DDBJ whole genome shotgun (WGS) entry which is preliminary data.</text>
</comment>
<evidence type="ECO:0000256" key="1">
    <source>
        <dbReference type="ARBA" id="ARBA00001946"/>
    </source>
</evidence>
<name>A0A263D8G1_9PSEU</name>
<accession>A0A263D8G1</accession>
<evidence type="ECO:0000256" key="5">
    <source>
        <dbReference type="ARBA" id="ARBA00022842"/>
    </source>
</evidence>
<keyword evidence="5" id="KW-0460">Magnesium</keyword>
<evidence type="ECO:0000256" key="4">
    <source>
        <dbReference type="ARBA" id="ARBA00022723"/>
    </source>
</evidence>
<comment type="similarity">
    <text evidence="2 6">Belongs to the FPP/GGPP synthase family.</text>
</comment>
<evidence type="ECO:0000313" key="8">
    <source>
        <dbReference type="Proteomes" id="UP000242444"/>
    </source>
</evidence>
<comment type="cofactor">
    <cofactor evidence="1">
        <name>Mg(2+)</name>
        <dbReference type="ChEBI" id="CHEBI:18420"/>
    </cofactor>
</comment>
<dbReference type="AlphaFoldDB" id="A0A263D8G1"/>
<keyword evidence="3 6" id="KW-0808">Transferase</keyword>
<dbReference type="Pfam" id="PF00348">
    <property type="entry name" value="polyprenyl_synt"/>
    <property type="match status" value="1"/>
</dbReference>
<dbReference type="InterPro" id="IPR008949">
    <property type="entry name" value="Isoprenoid_synthase_dom_sf"/>
</dbReference>
<dbReference type="InterPro" id="IPR000092">
    <property type="entry name" value="Polyprenyl_synt"/>
</dbReference>
<dbReference type="PROSITE" id="PS00444">
    <property type="entry name" value="POLYPRENYL_SYNTHASE_2"/>
    <property type="match status" value="1"/>
</dbReference>
<keyword evidence="8" id="KW-1185">Reference proteome</keyword>
<dbReference type="SFLD" id="SFLDS00005">
    <property type="entry name" value="Isoprenoid_Synthase_Type_I"/>
    <property type="match status" value="1"/>
</dbReference>
<dbReference type="SFLD" id="SFLDG01017">
    <property type="entry name" value="Polyprenyl_Transferase_Like"/>
    <property type="match status" value="1"/>
</dbReference>
<evidence type="ECO:0000256" key="2">
    <source>
        <dbReference type="ARBA" id="ARBA00006706"/>
    </source>
</evidence>
<protein>
    <submittedName>
        <fullName evidence="7">Geranylgeranyl pyrophosphate synthase</fullName>
    </submittedName>
</protein>
<organism evidence="7 8">
    <name type="scientific">Amycolatopsis antarctica</name>
    <dbReference type="NCBI Taxonomy" id="1854586"/>
    <lineage>
        <taxon>Bacteria</taxon>
        <taxon>Bacillati</taxon>
        <taxon>Actinomycetota</taxon>
        <taxon>Actinomycetes</taxon>
        <taxon>Pseudonocardiales</taxon>
        <taxon>Pseudonocardiaceae</taxon>
        <taxon>Amycolatopsis</taxon>
    </lineage>
</organism>
<gene>
    <name evidence="7" type="ORF">CFN78_00775</name>
</gene>
<evidence type="ECO:0000256" key="6">
    <source>
        <dbReference type="RuleBase" id="RU004466"/>
    </source>
</evidence>
<proteinExistence type="inferred from homology"/>
<keyword evidence="4" id="KW-0479">Metal-binding</keyword>
<dbReference type="GO" id="GO:0046872">
    <property type="term" value="F:metal ion binding"/>
    <property type="evidence" value="ECO:0007669"/>
    <property type="project" value="UniProtKB-KW"/>
</dbReference>